<dbReference type="GeneID" id="94192163"/>
<dbReference type="CDD" id="cd05121">
    <property type="entry name" value="ABC1_ADCK3-like"/>
    <property type="match status" value="1"/>
</dbReference>
<dbReference type="InterPro" id="IPR012338">
    <property type="entry name" value="Beta-lactam/transpept-like"/>
</dbReference>
<dbReference type="EMBL" id="BPLF01000001">
    <property type="protein sequence ID" value="GIX60680.1"/>
    <property type="molecule type" value="Genomic_DNA"/>
</dbReference>
<comment type="caution">
    <text evidence="4">The sequence shown here is derived from an EMBL/GenBank/DDBJ whole genome shotgun (WGS) entry which is preliminary data.</text>
</comment>
<dbReference type="InterPro" id="IPR011009">
    <property type="entry name" value="Kinase-like_dom_sf"/>
</dbReference>
<evidence type="ECO:0000259" key="3">
    <source>
        <dbReference type="Pfam" id="PF03109"/>
    </source>
</evidence>
<sequence length="1585" mass="174209">MATPENVPEEKPDSGRLPLQRSMDVFWAISNITMEWNRKLIMGNFVSAANQEQYWKESHQNMANLVVENIKNLKGCWVKVGQMLSTKPGMLPRCYLDAFSQLQDRMSHSNFAEIIDTLEQELGYMDDVFKNFDSIPIASASIAQVHKATLHDGQVVAIKVQHKCSEQNLRNDLEILKVILWVAQSVGECRRMFASIDDYTAAAMHEVDFSIEADSCRRAAVDAQTSKVPIIIPRIFDKYCSKRVITMEFFELYKMTDPKFFEEHNIDKAAVVYDVHDFAVFQILAVGRFHGDPHPGNLMLTRSNVDGKFYPVLLDWGMTQTLTTNQRMGLCHLTYSLCISDTVGCVTGFIEAGFDLTTSKSFRYELFLESLLSIFSSDFSKVMDVCSEDTSSQASAKLKKKGEWHYKGTIFIKEFIINAPNFFPLLLKVVSEYRNYAIQLGTPVPFLQIMYKNAVNALYNAYQSPLSPFMVSEASKAMLLRKARRVKQVLAADCVNVTEEEIMTKLFMHVSKSKSWNTHLSAPVKFRKPHGLLEAKVAGLLAHLSKDNSLVVASQIAVIRDGNVEIDLAHGYMGMYECRPVNSTALFQVSNLMNGLIATAVLSLVTQFKISLDDTIAKHWPEFGQNGKDSITIRDMLNHSSGLLMPYPNILLVDNLDYDIMIKDLEQAHLHKEVVGVTSYGYLYFGWIMAEVVRRVSGKSAEEYIRSLATSVNVPCMQLIFPSLSLDIEKYTAQETSADESSVEVVQVNVQSTESISSNLVDIPLGNPGEGEKTPEFNYSTLVALDAVPPVSNDVLDLKMGGALNTVSQAVLGANSAADKGATQAIGGNYMAKDNAGAMKMANTMVDLDVSSTTVSSSADMSQGAAGDMMGTIICDGREITMSEFAPVQLQTKSSRSADALASATGDLTDPTPRFAEAQTDPAAQSATPEGEAVEVPPLKIQEVLMSMDEFLTLETKEAPAPNASQILANAKVMGLPKRRGYVERVLNCLGNANQDTVETVLSARDCWCSVTAKNDDLLYQRCLLTSERCPVESRFVKHHRRPVVRFEDVDIVQAESLLNQKSDESARGQRDPVLVSEEDVVTDDEELADLGLAEEDTRLSRLRRRKFILRRAANQRVFHHSNYDVINYMCTIADPMTMESPLIYKKSIPCLNARASAMALSRFYQAVLEGALVEPELLREAAGTVALDVTVLTKLLTSLYTPAWGLGYQRFHLRRVATGEPLVGLGCVDLSGSLTLMVPQLKLVVTMLFSCTSSTLASHQLLGVILGHYGLEAVHTNVSVGDPNTIYRLLATIKNLERAHERLVDAHHRPRVVELAAVVRRAEERDQAPLGKKLVAVLHHLVRAADEVQLVLDQKVDHNVGAEGERNAAVVLAPARGVWVGVAPQQVAQEPGVGHVGGTSNLANLVHGVELRRETAVHTKYLVVDDGGHGQAVEAVGEDLPELHAVAPLALVVEAVDAVDGGALVVPAEQEKVLGTDGLQRLLAAVHVVAEKEVVGGGREPAVLEQPQQVEVLPVDVAADFYGRLELQQHGLGEEDLAALEAEPADLLLAQLDRAQGAVALDLKQALDDAVDVQIHLKTYIPTR</sequence>
<dbReference type="RefSeq" id="XP_067712751.1">
    <property type="nucleotide sequence ID" value="XM_067856650.1"/>
</dbReference>
<gene>
    <name evidence="4" type="ORF">BcabD6B2_01150</name>
</gene>
<reference evidence="4 5" key="1">
    <citation type="submission" date="2021-06" db="EMBL/GenBank/DDBJ databases">
        <title>Genome sequence of Babesia caballi.</title>
        <authorList>
            <person name="Yamagishi J."/>
            <person name="Kidaka T."/>
            <person name="Ochi A."/>
        </authorList>
    </citation>
    <scope>NUCLEOTIDE SEQUENCE [LARGE SCALE GENOMIC DNA]</scope>
    <source>
        <strain evidence="4">USDA-D6B2</strain>
    </source>
</reference>
<dbReference type="Pfam" id="PF00144">
    <property type="entry name" value="Beta-lactamase"/>
    <property type="match status" value="1"/>
</dbReference>
<dbReference type="Proteomes" id="UP001497744">
    <property type="component" value="Unassembled WGS sequence"/>
</dbReference>
<dbReference type="SUPFAM" id="SSF56601">
    <property type="entry name" value="beta-lactamase/transpeptidase-like"/>
    <property type="match status" value="2"/>
</dbReference>
<dbReference type="PANTHER" id="PTHR43173">
    <property type="entry name" value="ABC1 FAMILY PROTEIN"/>
    <property type="match status" value="1"/>
</dbReference>
<dbReference type="InterPro" id="IPR051130">
    <property type="entry name" value="Mito_struct-func_regulator"/>
</dbReference>
<evidence type="ECO:0000313" key="4">
    <source>
        <dbReference type="EMBL" id="GIX60680.1"/>
    </source>
</evidence>
<keyword evidence="5" id="KW-1185">Reference proteome</keyword>
<organism evidence="4 5">
    <name type="scientific">Babesia caballi</name>
    <dbReference type="NCBI Taxonomy" id="5871"/>
    <lineage>
        <taxon>Eukaryota</taxon>
        <taxon>Sar</taxon>
        <taxon>Alveolata</taxon>
        <taxon>Apicomplexa</taxon>
        <taxon>Aconoidasida</taxon>
        <taxon>Piroplasmida</taxon>
        <taxon>Babesiidae</taxon>
        <taxon>Babesia</taxon>
    </lineage>
</organism>
<evidence type="ECO:0000259" key="2">
    <source>
        <dbReference type="Pfam" id="PF00144"/>
    </source>
</evidence>
<name>A0AAV4LLL3_BABCB</name>
<accession>A0AAV4LLL3</accession>
<dbReference type="PANTHER" id="PTHR43173:SF3">
    <property type="entry name" value="ABC1 FAMILY PROTEIN"/>
    <property type="match status" value="1"/>
</dbReference>
<proteinExistence type="predicted"/>
<feature type="region of interest" description="Disordered" evidence="1">
    <location>
        <begin position="896"/>
        <end position="936"/>
    </location>
</feature>
<feature type="domain" description="Beta-lactamase-related" evidence="2">
    <location>
        <begin position="555"/>
        <end position="707"/>
    </location>
</feature>
<dbReference type="InterPro" id="IPR001466">
    <property type="entry name" value="Beta-lactam-related"/>
</dbReference>
<dbReference type="SUPFAM" id="SSF56112">
    <property type="entry name" value="Protein kinase-like (PK-like)"/>
    <property type="match status" value="1"/>
</dbReference>
<evidence type="ECO:0000256" key="1">
    <source>
        <dbReference type="SAM" id="MobiDB-lite"/>
    </source>
</evidence>
<protein>
    <submittedName>
        <fullName evidence="4">ABC1 family protein</fullName>
    </submittedName>
</protein>
<dbReference type="Gene3D" id="3.40.710.10">
    <property type="entry name" value="DD-peptidase/beta-lactamase superfamily"/>
    <property type="match status" value="1"/>
</dbReference>
<feature type="domain" description="ABC1 atypical kinase-like" evidence="3">
    <location>
        <begin position="101"/>
        <end position="345"/>
    </location>
</feature>
<evidence type="ECO:0000313" key="5">
    <source>
        <dbReference type="Proteomes" id="UP001497744"/>
    </source>
</evidence>
<dbReference type="InterPro" id="IPR004147">
    <property type="entry name" value="ABC1_dom"/>
</dbReference>
<dbReference type="Pfam" id="PF03109">
    <property type="entry name" value="ABC1"/>
    <property type="match status" value="1"/>
</dbReference>